<organism evidence="5 6">
    <name type="scientific">Colwellia demingiae</name>
    <dbReference type="NCBI Taxonomy" id="89401"/>
    <lineage>
        <taxon>Bacteria</taxon>
        <taxon>Pseudomonadati</taxon>
        <taxon>Pseudomonadota</taxon>
        <taxon>Gammaproteobacteria</taxon>
        <taxon>Alteromonadales</taxon>
        <taxon>Colwelliaceae</taxon>
        <taxon>Colwellia</taxon>
    </lineage>
</organism>
<reference evidence="5 6" key="1">
    <citation type="submission" date="2019-07" db="EMBL/GenBank/DDBJ databases">
        <title>Genomes of sea-ice associated Colwellia species.</title>
        <authorList>
            <person name="Bowman J.P."/>
        </authorList>
    </citation>
    <scope>NUCLEOTIDE SEQUENCE [LARGE SCALE GENOMIC DNA]</scope>
    <source>
        <strain evidence="5 6">ACAM 459</strain>
    </source>
</reference>
<evidence type="ECO:0000259" key="4">
    <source>
        <dbReference type="PROSITE" id="PS50937"/>
    </source>
</evidence>
<dbReference type="PROSITE" id="PS50110">
    <property type="entry name" value="RESPONSE_REGULATORY"/>
    <property type="match status" value="1"/>
</dbReference>
<dbReference type="InterPro" id="IPR041657">
    <property type="entry name" value="HTH_17"/>
</dbReference>
<dbReference type="InterPro" id="IPR011006">
    <property type="entry name" value="CheY-like_superfamily"/>
</dbReference>
<dbReference type="CDD" id="cd00156">
    <property type="entry name" value="REC"/>
    <property type="match status" value="1"/>
</dbReference>
<sequence>MGYCYSEIDLFLLRIIGLDISKKSLLTPAEAAKLLHVAPTTIRHWAQIGRLPFISTPGGHRRFDRDDILSLMSKPKSNVKKNISILIIEDDKAFADMLIQFLENLFPHAKIQIAYNPFDAGDLLHTFKPDVVMLDLMMVGMDGFSICHRIKSTPATANIIVIAMTGALTDDNVNRIVKLGAETCFGKPLNFTLLKKTIKQLVEQKKSIP</sequence>
<dbReference type="PANTHER" id="PTHR44591">
    <property type="entry name" value="STRESS RESPONSE REGULATOR PROTEIN 1"/>
    <property type="match status" value="1"/>
</dbReference>
<dbReference type="OrthoDB" id="5703386at2"/>
<dbReference type="NCBIfam" id="TIGR01764">
    <property type="entry name" value="excise"/>
    <property type="match status" value="1"/>
</dbReference>
<dbReference type="PROSITE" id="PS50937">
    <property type="entry name" value="HTH_MERR_2"/>
    <property type="match status" value="1"/>
</dbReference>
<dbReference type="InterPro" id="IPR000551">
    <property type="entry name" value="MerR-type_HTH_dom"/>
</dbReference>
<evidence type="ECO:0000313" key="5">
    <source>
        <dbReference type="EMBL" id="TWX70964.1"/>
    </source>
</evidence>
<dbReference type="GO" id="GO:0006355">
    <property type="term" value="P:regulation of DNA-templated transcription"/>
    <property type="evidence" value="ECO:0007669"/>
    <property type="project" value="InterPro"/>
</dbReference>
<dbReference type="PANTHER" id="PTHR44591:SF3">
    <property type="entry name" value="RESPONSE REGULATORY DOMAIN-CONTAINING PROTEIN"/>
    <property type="match status" value="1"/>
</dbReference>
<feature type="domain" description="Response regulatory" evidence="3">
    <location>
        <begin position="84"/>
        <end position="202"/>
    </location>
</feature>
<dbReference type="InterPro" id="IPR050595">
    <property type="entry name" value="Bact_response_regulator"/>
</dbReference>
<evidence type="ECO:0000313" key="6">
    <source>
        <dbReference type="Proteomes" id="UP000321822"/>
    </source>
</evidence>
<dbReference type="Gene3D" id="1.10.1660.10">
    <property type="match status" value="1"/>
</dbReference>
<accession>A0A5C6QPU2</accession>
<name>A0A5C6QPU2_9GAMM</name>
<proteinExistence type="predicted"/>
<dbReference type="GO" id="GO:0003677">
    <property type="term" value="F:DNA binding"/>
    <property type="evidence" value="ECO:0007669"/>
    <property type="project" value="InterPro"/>
</dbReference>
<dbReference type="SUPFAM" id="SSF46955">
    <property type="entry name" value="Putative DNA-binding domain"/>
    <property type="match status" value="1"/>
</dbReference>
<dbReference type="InterPro" id="IPR010093">
    <property type="entry name" value="SinI_DNA-bd"/>
</dbReference>
<evidence type="ECO:0000256" key="1">
    <source>
        <dbReference type="ARBA" id="ARBA00022553"/>
    </source>
</evidence>
<dbReference type="CDD" id="cd04762">
    <property type="entry name" value="HTH_MerR-trunc"/>
    <property type="match status" value="1"/>
</dbReference>
<dbReference type="Proteomes" id="UP000321822">
    <property type="component" value="Unassembled WGS sequence"/>
</dbReference>
<dbReference type="AlphaFoldDB" id="A0A5C6QPU2"/>
<dbReference type="InterPro" id="IPR009061">
    <property type="entry name" value="DNA-bd_dom_put_sf"/>
</dbReference>
<dbReference type="Pfam" id="PF00072">
    <property type="entry name" value="Response_reg"/>
    <property type="match status" value="1"/>
</dbReference>
<keyword evidence="1 2" id="KW-0597">Phosphoprotein</keyword>
<dbReference type="SUPFAM" id="SSF52172">
    <property type="entry name" value="CheY-like"/>
    <property type="match status" value="1"/>
</dbReference>
<dbReference type="Gene3D" id="3.40.50.2300">
    <property type="match status" value="1"/>
</dbReference>
<dbReference type="InterPro" id="IPR001789">
    <property type="entry name" value="Sig_transdc_resp-reg_receiver"/>
</dbReference>
<dbReference type="Pfam" id="PF12728">
    <property type="entry name" value="HTH_17"/>
    <property type="match status" value="1"/>
</dbReference>
<keyword evidence="6" id="KW-1185">Reference proteome</keyword>
<dbReference type="SMART" id="SM00448">
    <property type="entry name" value="REC"/>
    <property type="match status" value="1"/>
</dbReference>
<protein>
    <submittedName>
        <fullName evidence="5">Response regulator</fullName>
    </submittedName>
</protein>
<dbReference type="GO" id="GO:0000160">
    <property type="term" value="P:phosphorelay signal transduction system"/>
    <property type="evidence" value="ECO:0007669"/>
    <property type="project" value="InterPro"/>
</dbReference>
<feature type="modified residue" description="4-aspartylphosphate" evidence="2">
    <location>
        <position position="135"/>
    </location>
</feature>
<evidence type="ECO:0000259" key="3">
    <source>
        <dbReference type="PROSITE" id="PS50110"/>
    </source>
</evidence>
<gene>
    <name evidence="5" type="ORF">ESZ36_04800</name>
</gene>
<dbReference type="EMBL" id="VOLT01000002">
    <property type="protein sequence ID" value="TWX70964.1"/>
    <property type="molecule type" value="Genomic_DNA"/>
</dbReference>
<evidence type="ECO:0000256" key="2">
    <source>
        <dbReference type="PROSITE-ProRule" id="PRU00169"/>
    </source>
</evidence>
<comment type="caution">
    <text evidence="5">The sequence shown here is derived from an EMBL/GenBank/DDBJ whole genome shotgun (WGS) entry which is preliminary data.</text>
</comment>
<feature type="domain" description="HTH merR-type" evidence="4">
    <location>
        <begin position="25"/>
        <end position="68"/>
    </location>
</feature>